<dbReference type="InterPro" id="IPR029063">
    <property type="entry name" value="SAM-dependent_MTases_sf"/>
</dbReference>
<dbReference type="PANTHER" id="PTHR11927">
    <property type="entry name" value="GALACTOSIDE 2-L-FUCOSYLTRANSFERASE"/>
    <property type="match status" value="1"/>
</dbReference>
<dbReference type="EMBL" id="JAUHHC010000004">
    <property type="protein sequence ID" value="MDN3921775.1"/>
    <property type="molecule type" value="Genomic_DNA"/>
</dbReference>
<dbReference type="Pfam" id="PF01531">
    <property type="entry name" value="Glyco_transf_11"/>
    <property type="match status" value="1"/>
</dbReference>
<keyword evidence="4" id="KW-1185">Reference proteome</keyword>
<reference evidence="3 4" key="1">
    <citation type="submission" date="2023-06" db="EMBL/GenBank/DDBJ databases">
        <title>Pelomonas sp. PFR6 16S ribosomal RNA gene Genome sequencing and assembly.</title>
        <authorList>
            <person name="Woo H."/>
        </authorList>
    </citation>
    <scope>NUCLEOTIDE SEQUENCE [LARGE SCALE GENOMIC DNA]</scope>
    <source>
        <strain evidence="3 4">PFR6</strain>
    </source>
</reference>
<evidence type="ECO:0000256" key="1">
    <source>
        <dbReference type="ARBA" id="ARBA00022676"/>
    </source>
</evidence>
<dbReference type="RefSeq" id="WP_290360085.1">
    <property type="nucleotide sequence ID" value="NZ_JAUHHC010000004.1"/>
</dbReference>
<dbReference type="PANTHER" id="PTHR11927:SF9">
    <property type="entry name" value="L-FUCOSYLTRANSFERASE"/>
    <property type="match status" value="1"/>
</dbReference>
<keyword evidence="1" id="KW-0328">Glycosyltransferase</keyword>
<evidence type="ECO:0000313" key="4">
    <source>
        <dbReference type="Proteomes" id="UP001228044"/>
    </source>
</evidence>
<name>A0ABT8DU02_9BURK</name>
<dbReference type="Gene3D" id="3.40.50.150">
    <property type="entry name" value="Vaccinia Virus protein VP39"/>
    <property type="match status" value="1"/>
</dbReference>
<keyword evidence="2" id="KW-0808">Transferase</keyword>
<organism evidence="3 4">
    <name type="scientific">Roseateles violae</name>
    <dbReference type="NCBI Taxonomy" id="3058042"/>
    <lineage>
        <taxon>Bacteria</taxon>
        <taxon>Pseudomonadati</taxon>
        <taxon>Pseudomonadota</taxon>
        <taxon>Betaproteobacteria</taxon>
        <taxon>Burkholderiales</taxon>
        <taxon>Sphaerotilaceae</taxon>
        <taxon>Roseateles</taxon>
    </lineage>
</organism>
<gene>
    <name evidence="3" type="ORF">QWJ38_15915</name>
</gene>
<comment type="caution">
    <text evidence="3">The sequence shown here is derived from an EMBL/GenBank/DDBJ whole genome shotgun (WGS) entry which is preliminary data.</text>
</comment>
<evidence type="ECO:0000313" key="3">
    <source>
        <dbReference type="EMBL" id="MDN3921775.1"/>
    </source>
</evidence>
<proteinExistence type="predicted"/>
<protein>
    <submittedName>
        <fullName evidence="3">Alpha-1,2-fucosyltransferase</fullName>
    </submittedName>
</protein>
<dbReference type="SUPFAM" id="SSF53335">
    <property type="entry name" value="S-adenosyl-L-methionine-dependent methyltransferases"/>
    <property type="match status" value="1"/>
</dbReference>
<dbReference type="Proteomes" id="UP001228044">
    <property type="component" value="Unassembled WGS sequence"/>
</dbReference>
<sequence length="526" mass="58732">MDAVIANSVATAAPPLACTLVQRLQGGIGNQLFQIAFALKLARASGSRVTFDESSFARDGFGRNSVLRRILPDAECTEIATLRGEGIRLLREPDFVVPEGGLPDRYSLPAEISHLVMDGYWQDHRFVDARDLAMLREQLRRCIEPAVASWADRIRSAVRPTAVHLRRHDYSHHGICSTDYVLQSLRWLAARRGPLDLFVFSDEPNFTSHFLKQAGIAHTLVSSGDDLADLCLMSLCGRHVISNSTYSWWGAMLSGSDDVSYPDPWSLVHQPSLHLCPPRWRRVRDALETPTPAADFRAVLDREQFRVDFQTFFSQGQLPADWTVQQRPCLDDATTTTAIDAHYVYHTAWAARRLVANPVAEHVDIGSDHRFTTIASAFQPMRFLDYRPCEVKLPGLVAGHANLLDLQIDNGSIQSLSCMHVIEHIGLGRYGDPIDFHGADTAMDALERVLAPGGLLYFVVPVGEPCVVFNAHRIFRASDIVRRFGRLELVEFSLVNDNGRFDEHVAPETADGQRYACGCFLFRKPA</sequence>
<dbReference type="InterPro" id="IPR002516">
    <property type="entry name" value="Glyco_trans_11"/>
</dbReference>
<accession>A0ABT8DU02</accession>
<dbReference type="InterPro" id="IPR004951">
    <property type="entry name" value="DUF268_CAE_spp"/>
</dbReference>
<evidence type="ECO:0000256" key="2">
    <source>
        <dbReference type="ARBA" id="ARBA00022679"/>
    </source>
</evidence>
<dbReference type="Pfam" id="PF03269">
    <property type="entry name" value="DUF268"/>
    <property type="match status" value="1"/>
</dbReference>
<dbReference type="CDD" id="cd11301">
    <property type="entry name" value="Fut1_Fut2_like"/>
    <property type="match status" value="1"/>
</dbReference>